<dbReference type="RefSeq" id="WP_119745242.1">
    <property type="nucleotide sequence ID" value="NZ_QVRA01000006.1"/>
</dbReference>
<evidence type="ECO:0000256" key="1">
    <source>
        <dbReference type="SAM" id="MobiDB-lite"/>
    </source>
</evidence>
<dbReference type="Proteomes" id="UP000283469">
    <property type="component" value="Unassembled WGS sequence"/>
</dbReference>
<reference evidence="2 3" key="1">
    <citation type="submission" date="2018-08" db="EMBL/GenBank/DDBJ databases">
        <title>Sphingobium sp. EO9.</title>
        <authorList>
            <person name="Park Y."/>
            <person name="Kim K.H."/>
            <person name="Jeon C.O."/>
        </authorList>
    </citation>
    <scope>NUCLEOTIDE SEQUENCE [LARGE SCALE GENOMIC DNA]</scope>
    <source>
        <strain evidence="2 3">EO9</strain>
    </source>
</reference>
<dbReference type="OrthoDB" id="5186613at2"/>
<organism evidence="2 3">
    <name type="scientific">Sphingobium terrigena</name>
    <dbReference type="NCBI Taxonomy" id="2304063"/>
    <lineage>
        <taxon>Bacteria</taxon>
        <taxon>Pseudomonadati</taxon>
        <taxon>Pseudomonadota</taxon>
        <taxon>Alphaproteobacteria</taxon>
        <taxon>Sphingomonadales</taxon>
        <taxon>Sphingomonadaceae</taxon>
        <taxon>Sphingobium</taxon>
    </lineage>
</organism>
<evidence type="ECO:0000313" key="3">
    <source>
        <dbReference type="Proteomes" id="UP000283469"/>
    </source>
</evidence>
<keyword evidence="3" id="KW-1185">Reference proteome</keyword>
<gene>
    <name evidence="2" type="ORF">D0Z70_08235</name>
</gene>
<feature type="region of interest" description="Disordered" evidence="1">
    <location>
        <begin position="20"/>
        <end position="41"/>
    </location>
</feature>
<accession>A0A418YTK1</accession>
<comment type="caution">
    <text evidence="2">The sequence shown here is derived from an EMBL/GenBank/DDBJ whole genome shotgun (WGS) entry which is preliminary data.</text>
</comment>
<sequence length="409" mass="45833">MAKQPKPTPGLELGVLLQRHFDHPPVPPPGDKRTRPQWTPETFGRACGLTARIVRMWLKGERIPSDIATIERLLFGNDPEQFKAEIAELRDVVTRCRYRRDEKTPLPESRSALVAPVIYSDPTADFAVLTYRDIDALPVDPDWRFDEVHYGEGVQKIAAPGKSLFWLPSAELMTDAHGERRSLTDFFPANQDGLEALASEHQIYFPRRIVVHGVKRRDAVVRLYACTDQPYHNDDCGDEPEQFECEALLGVGGIAAFVNRDGSLRARSAGEMGNGLGCVVAMVAVAYVHRRPRYRTPYCLMIRKGIRYPDDVWLNPATAKPVWSGPDPLTSRFLFQSREAKGGSTDMFAANFNGSRLFNLNEGDDTAWDGFTDENGRDLVTWVGNRITMASLVDGNGFSSHITREDKTP</sequence>
<protein>
    <submittedName>
        <fullName evidence="2">Uncharacterized protein</fullName>
    </submittedName>
</protein>
<evidence type="ECO:0000313" key="2">
    <source>
        <dbReference type="EMBL" id="RJG55388.1"/>
    </source>
</evidence>
<name>A0A418YTK1_9SPHN</name>
<dbReference type="AlphaFoldDB" id="A0A418YTK1"/>
<dbReference type="EMBL" id="QVRA01000006">
    <property type="protein sequence ID" value="RJG55388.1"/>
    <property type="molecule type" value="Genomic_DNA"/>
</dbReference>
<proteinExistence type="predicted"/>